<dbReference type="EMBL" id="KE647219">
    <property type="protein sequence ID" value="EQB60864.1"/>
    <property type="molecule type" value="Genomic_DNA"/>
</dbReference>
<protein>
    <submittedName>
        <fullName evidence="2">Uncharacterized protein</fullName>
    </submittedName>
</protein>
<proteinExistence type="predicted"/>
<keyword evidence="3" id="KW-1185">Reference proteome</keyword>
<feature type="chain" id="PRO_5012723240" evidence="1">
    <location>
        <begin position="16"/>
        <end position="279"/>
    </location>
</feature>
<sequence>MYILFILIINYSIQTFIIFNDNNNKNYNKQKFVNLNEQSLLKLNNIIKLNSDKQIKYVLQNRKFNCNENLLFIYKKIAYNSFDKEKLAKVEKILKFILDKQINYVLENKIISKLSKDKNLIDYKKSYRLGYSVKDKINNENYLFNKKFIDEKYINNYELNEDNNQKPDYINQFKEIETNKKLIEDNKQKLNSTYINQINKEFNEDNKQKSNSLYINQSKEIETNKKVNSITNKSKIFTRNLNKNQNEILTIEENNKKHIQNFLSFDEQFLKKKKSNIIL</sequence>
<dbReference type="HOGENOM" id="CLU_997809_0_0_1"/>
<gene>
    <name evidence="2" type="ORF">NAPIS_ORF01563</name>
</gene>
<accession>T0L8J5</accession>
<keyword evidence="1" id="KW-0732">Signal</keyword>
<dbReference type="AlphaFoldDB" id="T0L8J5"/>
<evidence type="ECO:0000313" key="2">
    <source>
        <dbReference type="EMBL" id="EQB60864.1"/>
    </source>
</evidence>
<reference evidence="2 3" key="1">
    <citation type="journal article" date="2013" name="BMC Genomics">
        <title>Genome sequencing and comparative genomics of honey bee microsporidia, Nosema apis reveal novel insights into host-parasite interactions.</title>
        <authorList>
            <person name="Chen Yp."/>
            <person name="Pettis J.S."/>
            <person name="Zhao Y."/>
            <person name="Liu X."/>
            <person name="Tallon L.J."/>
            <person name="Sadzewicz L.D."/>
            <person name="Li R."/>
            <person name="Zheng H."/>
            <person name="Huang S."/>
            <person name="Zhang X."/>
            <person name="Hamilton M.C."/>
            <person name="Pernal S.F."/>
            <person name="Melathopoulos A.P."/>
            <person name="Yan X."/>
            <person name="Evans J.D."/>
        </authorList>
    </citation>
    <scope>NUCLEOTIDE SEQUENCE [LARGE SCALE GENOMIC DNA]</scope>
    <source>
        <strain evidence="2 3">BRL 01</strain>
    </source>
</reference>
<dbReference type="Proteomes" id="UP000053780">
    <property type="component" value="Unassembled WGS sequence"/>
</dbReference>
<name>T0L8J5_9MICR</name>
<organism evidence="2 3">
    <name type="scientific">Vairimorpha apis BRL 01</name>
    <dbReference type="NCBI Taxonomy" id="1037528"/>
    <lineage>
        <taxon>Eukaryota</taxon>
        <taxon>Fungi</taxon>
        <taxon>Fungi incertae sedis</taxon>
        <taxon>Microsporidia</taxon>
        <taxon>Nosematidae</taxon>
        <taxon>Vairimorpha</taxon>
    </lineage>
</organism>
<evidence type="ECO:0000313" key="3">
    <source>
        <dbReference type="Proteomes" id="UP000053780"/>
    </source>
</evidence>
<feature type="signal peptide" evidence="1">
    <location>
        <begin position="1"/>
        <end position="15"/>
    </location>
</feature>
<evidence type="ECO:0000256" key="1">
    <source>
        <dbReference type="SAM" id="SignalP"/>
    </source>
</evidence>
<dbReference type="VEuPathDB" id="MicrosporidiaDB:NAPIS_ORF01563"/>